<dbReference type="HOGENOM" id="CLU_039070_2_0_1"/>
<feature type="non-terminal residue" evidence="7">
    <location>
        <position position="1"/>
    </location>
</feature>
<evidence type="ECO:0000313" key="8">
    <source>
        <dbReference type="Proteomes" id="UP000008063"/>
    </source>
</evidence>
<dbReference type="InterPro" id="IPR024779">
    <property type="entry name" value="2OGFeDO_JBP1/TET_oxygenase_dom"/>
</dbReference>
<sequence>GELWLQSSVETGALMSAILRVAHPALYELAWEVPGQFEDHMDDVMVLKAWSLVFNALSIISNQEMPVHGDCLSKAEWYNMLASVGDYDEAILEPTGVGFCFKFDSGTIAAFSGKLLNHGVSSCSGERICFVYYMREYIHTMYGVETLGWSVPSHDHVMQL</sequence>
<evidence type="ECO:0000256" key="4">
    <source>
        <dbReference type="ARBA" id="ARBA00023002"/>
    </source>
</evidence>
<protein>
    <recommendedName>
        <fullName evidence="6">2OGFeDO JBP1/TET oxygenase domain-containing protein</fullName>
    </recommendedName>
</protein>
<dbReference type="OMA" id="WSHANDV"/>
<feature type="domain" description="2OGFeDO JBP1/TET oxygenase" evidence="6">
    <location>
        <begin position="11"/>
        <end position="136"/>
    </location>
</feature>
<evidence type="ECO:0000256" key="1">
    <source>
        <dbReference type="ARBA" id="ARBA00001954"/>
    </source>
</evidence>
<proteinExistence type="predicted"/>
<dbReference type="OrthoDB" id="3200752at2759"/>
<reference evidence="8" key="1">
    <citation type="journal article" date="2011" name="Science">
        <title>The plant cell wall-decomposing machinery underlies the functional diversity of forest fungi.</title>
        <authorList>
            <person name="Eastwood D.C."/>
            <person name="Floudas D."/>
            <person name="Binder M."/>
            <person name="Majcherczyk A."/>
            <person name="Schneider P."/>
            <person name="Aerts A."/>
            <person name="Asiegbu F.O."/>
            <person name="Baker S.E."/>
            <person name="Barry K."/>
            <person name="Bendiksby M."/>
            <person name="Blumentritt M."/>
            <person name="Coutinho P.M."/>
            <person name="Cullen D."/>
            <person name="de Vries R.P."/>
            <person name="Gathman A."/>
            <person name="Goodell B."/>
            <person name="Henrissat B."/>
            <person name="Ihrmark K."/>
            <person name="Kauserud H."/>
            <person name="Kohler A."/>
            <person name="LaButti K."/>
            <person name="Lapidus A."/>
            <person name="Lavin J.L."/>
            <person name="Lee Y.-H."/>
            <person name="Lindquist E."/>
            <person name="Lilly W."/>
            <person name="Lucas S."/>
            <person name="Morin E."/>
            <person name="Murat C."/>
            <person name="Oguiza J.A."/>
            <person name="Park J."/>
            <person name="Pisabarro A.G."/>
            <person name="Riley R."/>
            <person name="Rosling A."/>
            <person name="Salamov A."/>
            <person name="Schmidt O."/>
            <person name="Schmutz J."/>
            <person name="Skrede I."/>
            <person name="Stenlid J."/>
            <person name="Wiebenga A."/>
            <person name="Xie X."/>
            <person name="Kuees U."/>
            <person name="Hibbett D.S."/>
            <person name="Hoffmeister D."/>
            <person name="Hoegberg N."/>
            <person name="Martin F."/>
            <person name="Grigoriev I.V."/>
            <person name="Watkinson S.C."/>
        </authorList>
    </citation>
    <scope>NUCLEOTIDE SEQUENCE [LARGE SCALE GENOMIC DNA]</scope>
    <source>
        <strain evidence="8">strain S7.3</strain>
    </source>
</reference>
<gene>
    <name evidence="7" type="ORF">SERLA73DRAFT_56793</name>
</gene>
<keyword evidence="8" id="KW-1185">Reference proteome</keyword>
<name>F8Q2X0_SERL3</name>
<evidence type="ECO:0000313" key="7">
    <source>
        <dbReference type="EMBL" id="EGN97531.1"/>
    </source>
</evidence>
<dbReference type="GO" id="GO:0051213">
    <property type="term" value="F:dioxygenase activity"/>
    <property type="evidence" value="ECO:0007669"/>
    <property type="project" value="UniProtKB-KW"/>
</dbReference>
<comment type="cofactor">
    <cofactor evidence="1">
        <name>Fe(2+)</name>
        <dbReference type="ChEBI" id="CHEBI:29033"/>
    </cofactor>
</comment>
<dbReference type="EMBL" id="GL945482">
    <property type="protein sequence ID" value="EGN97531.1"/>
    <property type="molecule type" value="Genomic_DNA"/>
</dbReference>
<evidence type="ECO:0000256" key="5">
    <source>
        <dbReference type="ARBA" id="ARBA00023004"/>
    </source>
</evidence>
<dbReference type="GO" id="GO:0046872">
    <property type="term" value="F:metal ion binding"/>
    <property type="evidence" value="ECO:0007669"/>
    <property type="project" value="UniProtKB-KW"/>
</dbReference>
<evidence type="ECO:0000256" key="2">
    <source>
        <dbReference type="ARBA" id="ARBA00022723"/>
    </source>
</evidence>
<dbReference type="AlphaFoldDB" id="F8Q2X0"/>
<accession>F8Q2X0</accession>
<keyword evidence="2" id="KW-0479">Metal-binding</keyword>
<evidence type="ECO:0000256" key="3">
    <source>
        <dbReference type="ARBA" id="ARBA00022964"/>
    </source>
</evidence>
<keyword evidence="3" id="KW-0223">Dioxygenase</keyword>
<keyword evidence="4" id="KW-0560">Oxidoreductase</keyword>
<dbReference type="Proteomes" id="UP000008063">
    <property type="component" value="Unassembled WGS sequence"/>
</dbReference>
<organism evidence="8">
    <name type="scientific">Serpula lacrymans var. lacrymans (strain S7.3)</name>
    <name type="common">Dry rot fungus</name>
    <dbReference type="NCBI Taxonomy" id="936435"/>
    <lineage>
        <taxon>Eukaryota</taxon>
        <taxon>Fungi</taxon>
        <taxon>Dikarya</taxon>
        <taxon>Basidiomycota</taxon>
        <taxon>Agaricomycotina</taxon>
        <taxon>Agaricomycetes</taxon>
        <taxon>Agaricomycetidae</taxon>
        <taxon>Boletales</taxon>
        <taxon>Coniophorineae</taxon>
        <taxon>Serpulaceae</taxon>
        <taxon>Serpula</taxon>
    </lineage>
</organism>
<dbReference type="Pfam" id="PF12851">
    <property type="entry name" value="Tet_JBP"/>
    <property type="match status" value="1"/>
</dbReference>
<dbReference type="Gene3D" id="3.60.130.30">
    <property type="match status" value="1"/>
</dbReference>
<evidence type="ECO:0000259" key="6">
    <source>
        <dbReference type="Pfam" id="PF12851"/>
    </source>
</evidence>
<dbReference type="InParanoid" id="F8Q2X0"/>
<keyword evidence="5" id="KW-0408">Iron</keyword>